<organism evidence="8 9">
    <name type="scientific">Candidatus Pantoea edessiphila</name>
    <dbReference type="NCBI Taxonomy" id="2044610"/>
    <lineage>
        <taxon>Bacteria</taxon>
        <taxon>Pseudomonadati</taxon>
        <taxon>Pseudomonadota</taxon>
        <taxon>Gammaproteobacteria</taxon>
        <taxon>Enterobacterales</taxon>
        <taxon>Erwiniaceae</taxon>
        <taxon>Pantoea</taxon>
    </lineage>
</organism>
<feature type="binding site" evidence="6">
    <location>
        <begin position="85"/>
        <end position="88"/>
    </location>
    <ligand>
        <name>(6R)-10-formyltetrahydrofolate</name>
        <dbReference type="ChEBI" id="CHEBI:195366"/>
    </ligand>
</feature>
<feature type="active site" description="Proton donor" evidence="6">
    <location>
        <position position="104"/>
    </location>
</feature>
<keyword evidence="3 6" id="KW-0658">Purine biosynthesis</keyword>
<dbReference type="OrthoDB" id="9806170at2"/>
<dbReference type="InterPro" id="IPR001555">
    <property type="entry name" value="GART_AS"/>
</dbReference>
<dbReference type="PANTHER" id="PTHR43369">
    <property type="entry name" value="PHOSPHORIBOSYLGLYCINAMIDE FORMYLTRANSFERASE"/>
    <property type="match status" value="1"/>
</dbReference>
<accession>A0A2P5T112</accession>
<dbReference type="EC" id="2.1.2.2" evidence="6"/>
<protein>
    <recommendedName>
        <fullName evidence="6">Phosphoribosylglycinamide formyltransferase</fullName>
        <ecNumber evidence="6">2.1.2.2</ecNumber>
    </recommendedName>
    <alternativeName>
        <fullName evidence="6">5'-phosphoribosylglycinamide transformylase</fullName>
    </alternativeName>
    <alternativeName>
        <fullName evidence="6">GAR transformylase</fullName>
        <shortName evidence="6">GART</shortName>
    </alternativeName>
</protein>
<sequence>MKKIVVLISGKGSNLKSIIDACKQRINGKIVAVFSNKSSAYGLIYARREYIPTHVITENNKKFDYVLSKEIDVYEPDLIVLAGYMRILNNFFIDHYKGMILNIHPSLLPKYPGLNTHRKVLKNGDLEHGSSVHFVTEELDKGPIVIQSKINVFPKDDENSIIQRIKDKEHIIYPVVIKWFLEGRLIMKEKNAWLDGIKLSLKGYI</sequence>
<feature type="binding site" evidence="6">
    <location>
        <position position="102"/>
    </location>
    <ligand>
        <name>(6R)-10-formyltetrahydrofolate</name>
        <dbReference type="ChEBI" id="CHEBI:195366"/>
    </ligand>
</feature>
<evidence type="ECO:0000313" key="9">
    <source>
        <dbReference type="Proteomes" id="UP000296153"/>
    </source>
</evidence>
<dbReference type="GO" id="GO:0005829">
    <property type="term" value="C:cytosol"/>
    <property type="evidence" value="ECO:0007669"/>
    <property type="project" value="TreeGrafter"/>
</dbReference>
<dbReference type="GO" id="GO:0004644">
    <property type="term" value="F:phosphoribosylglycinamide formyltransferase activity"/>
    <property type="evidence" value="ECO:0007669"/>
    <property type="project" value="UniProtKB-UniRule"/>
</dbReference>
<evidence type="ECO:0000256" key="5">
    <source>
        <dbReference type="ARBA" id="ARBA00047664"/>
    </source>
</evidence>
<evidence type="ECO:0000259" key="7">
    <source>
        <dbReference type="Pfam" id="PF00551"/>
    </source>
</evidence>
<comment type="function">
    <text evidence="6">Catalyzes the transfer of a formyl group from 10-formyltetrahydrofolate to 5-phospho-ribosyl-glycinamide (GAR), producing 5-phospho-ribosyl-N-formylglycinamide (FGAR) and tetrahydrofolate.</text>
</comment>
<dbReference type="Pfam" id="PF00551">
    <property type="entry name" value="Formyl_trans_N"/>
    <property type="match status" value="1"/>
</dbReference>
<comment type="pathway">
    <text evidence="1 6">Purine metabolism; IMP biosynthesis via de novo pathway; N(2)-formyl-N(1)-(5-phospho-D-ribosyl)glycinamide from N(1)-(5-phospho-D-ribosyl)glycinamide (10-formyl THF route): step 1/1.</text>
</comment>
<evidence type="ECO:0000313" key="8">
    <source>
        <dbReference type="EMBL" id="PPI88256.1"/>
    </source>
</evidence>
<dbReference type="SUPFAM" id="SSF53328">
    <property type="entry name" value="Formyltransferase"/>
    <property type="match status" value="1"/>
</dbReference>
<dbReference type="InterPro" id="IPR036477">
    <property type="entry name" value="Formyl_transf_N_sf"/>
</dbReference>
<feature type="binding site" evidence="6">
    <location>
        <position position="62"/>
    </location>
    <ligand>
        <name>(6R)-10-formyltetrahydrofolate</name>
        <dbReference type="ChEBI" id="CHEBI:195366"/>
    </ligand>
</feature>
<dbReference type="RefSeq" id="WP_136130866.1">
    <property type="nucleotide sequence ID" value="NZ_PDKT01000001.1"/>
</dbReference>
<dbReference type="CDD" id="cd08645">
    <property type="entry name" value="FMT_core_GART"/>
    <property type="match status" value="1"/>
</dbReference>
<dbReference type="InterPro" id="IPR004607">
    <property type="entry name" value="GART"/>
</dbReference>
<evidence type="ECO:0000256" key="6">
    <source>
        <dbReference type="HAMAP-Rule" id="MF_01930"/>
    </source>
</evidence>
<dbReference type="PROSITE" id="PS00373">
    <property type="entry name" value="GART"/>
    <property type="match status" value="1"/>
</dbReference>
<gene>
    <name evidence="6" type="primary">purN</name>
    <name evidence="8" type="ORF">CRV12_01335</name>
</gene>
<evidence type="ECO:0000256" key="3">
    <source>
        <dbReference type="ARBA" id="ARBA00022755"/>
    </source>
</evidence>
<dbReference type="EMBL" id="PDKT01000001">
    <property type="protein sequence ID" value="PPI88256.1"/>
    <property type="molecule type" value="Genomic_DNA"/>
</dbReference>
<evidence type="ECO:0000256" key="1">
    <source>
        <dbReference type="ARBA" id="ARBA00005054"/>
    </source>
</evidence>
<dbReference type="NCBIfam" id="TIGR00639">
    <property type="entry name" value="PurN"/>
    <property type="match status" value="1"/>
</dbReference>
<feature type="domain" description="Formyl transferase N-terminal" evidence="7">
    <location>
        <begin position="2"/>
        <end position="177"/>
    </location>
</feature>
<dbReference type="InterPro" id="IPR002376">
    <property type="entry name" value="Formyl_transf_N"/>
</dbReference>
<evidence type="ECO:0000256" key="2">
    <source>
        <dbReference type="ARBA" id="ARBA00022679"/>
    </source>
</evidence>
<dbReference type="PANTHER" id="PTHR43369:SF2">
    <property type="entry name" value="PHOSPHORIBOSYLGLYCINAMIDE FORMYLTRANSFERASE"/>
    <property type="match status" value="1"/>
</dbReference>
<reference evidence="8 9" key="1">
    <citation type="journal article" date="2018" name="Genome Biol. Evol.">
        <title>Cladogenesis and Genomic Streamlining in Extracellular Endosymbionts of Tropical Stink Bugs.</title>
        <authorList>
            <person name="Otero-Bravo A."/>
            <person name="Goffredi S."/>
            <person name="Sabree Z.L."/>
        </authorList>
    </citation>
    <scope>NUCLEOTIDE SEQUENCE [LARGE SCALE GENOMIC DNA]</scope>
    <source>
        <strain evidence="8 9">SoEE</strain>
    </source>
</reference>
<keyword evidence="2 6" id="KW-0808">Transferase</keyword>
<dbReference type="GO" id="GO:0006189">
    <property type="term" value="P:'de novo' IMP biosynthetic process"/>
    <property type="evidence" value="ECO:0007669"/>
    <property type="project" value="UniProtKB-UniRule"/>
</dbReference>
<dbReference type="Gene3D" id="3.40.50.170">
    <property type="entry name" value="Formyl transferase, N-terminal domain"/>
    <property type="match status" value="1"/>
</dbReference>
<comment type="similarity">
    <text evidence="4 6">Belongs to the GART family.</text>
</comment>
<dbReference type="HAMAP" id="MF_01930">
    <property type="entry name" value="PurN"/>
    <property type="match status" value="1"/>
</dbReference>
<dbReference type="AlphaFoldDB" id="A0A2P5T112"/>
<proteinExistence type="inferred from homology"/>
<feature type="binding site" evidence="6">
    <location>
        <begin position="12"/>
        <end position="14"/>
    </location>
    <ligand>
        <name>N(1)-(5-phospho-beta-D-ribosyl)glycinamide</name>
        <dbReference type="ChEBI" id="CHEBI:143788"/>
    </ligand>
</feature>
<comment type="catalytic activity">
    <reaction evidence="5 6">
        <text>N(1)-(5-phospho-beta-D-ribosyl)glycinamide + (6R)-10-formyltetrahydrofolate = N(2)-formyl-N(1)-(5-phospho-beta-D-ribosyl)glycinamide + (6S)-5,6,7,8-tetrahydrofolate + H(+)</text>
        <dbReference type="Rhea" id="RHEA:15053"/>
        <dbReference type="ChEBI" id="CHEBI:15378"/>
        <dbReference type="ChEBI" id="CHEBI:57453"/>
        <dbReference type="ChEBI" id="CHEBI:143788"/>
        <dbReference type="ChEBI" id="CHEBI:147286"/>
        <dbReference type="ChEBI" id="CHEBI:195366"/>
        <dbReference type="EC" id="2.1.2.2"/>
    </reaction>
</comment>
<feature type="site" description="Raises pKa of active site His" evidence="6">
    <location>
        <position position="140"/>
    </location>
</feature>
<comment type="caution">
    <text evidence="8">The sequence shown here is derived from an EMBL/GenBank/DDBJ whole genome shotgun (WGS) entry which is preliminary data.</text>
</comment>
<name>A0A2P5T112_9GAMM</name>
<dbReference type="Proteomes" id="UP000296153">
    <property type="component" value="Unassembled WGS sequence"/>
</dbReference>
<dbReference type="UniPathway" id="UPA00074">
    <property type="reaction ID" value="UER00126"/>
</dbReference>
<evidence type="ECO:0000256" key="4">
    <source>
        <dbReference type="ARBA" id="ARBA00038440"/>
    </source>
</evidence>